<protein>
    <submittedName>
        <fullName evidence="3">Uncharacterized protein</fullName>
    </submittedName>
</protein>
<dbReference type="RefSeq" id="WP_100423862.1">
    <property type="nucleotide sequence ID" value="NZ_BOOX01000005.1"/>
</dbReference>
<organism evidence="3 4">
    <name type="scientific">Sediminihabitans luteus</name>
    <dbReference type="NCBI Taxonomy" id="1138585"/>
    <lineage>
        <taxon>Bacteria</taxon>
        <taxon>Bacillati</taxon>
        <taxon>Actinomycetota</taxon>
        <taxon>Actinomycetes</taxon>
        <taxon>Micrococcales</taxon>
        <taxon>Cellulomonadaceae</taxon>
        <taxon>Sediminihabitans</taxon>
    </lineage>
</organism>
<comment type="caution">
    <text evidence="3">The sequence shown here is derived from an EMBL/GenBank/DDBJ whole genome shotgun (WGS) entry which is preliminary data.</text>
</comment>
<keyword evidence="4" id="KW-1185">Reference proteome</keyword>
<dbReference type="Proteomes" id="UP000231693">
    <property type="component" value="Unassembled WGS sequence"/>
</dbReference>
<sequence>MTRTPPHGRTTSLAPPADGTPADDALVAHLRTAAAAVPEVPVDVERTLRRTKRHVRQRRATITATIGACAVAGLVLVHPGTTSFVAAPLAGSAPAAHATLHAEGGSVPDGVQVPGTMTAHRLSGSTVLVETGLPTGSGDDEFALVVRRTSVPAEGEAELVYRVVRASPDDVEHMIAEGNAGPWVFAVDPGQRADDDGRQLLAAVAPSDALTLAALTRGAVPDAAARTAGFALPCFPLGDLGWTADDGDDLCVTAALVDGGASTQD</sequence>
<dbReference type="AlphaFoldDB" id="A0A2M9CD14"/>
<evidence type="ECO:0000313" key="4">
    <source>
        <dbReference type="Proteomes" id="UP000231693"/>
    </source>
</evidence>
<feature type="transmembrane region" description="Helical" evidence="2">
    <location>
        <begin position="60"/>
        <end position="78"/>
    </location>
</feature>
<keyword evidence="2" id="KW-0472">Membrane</keyword>
<feature type="region of interest" description="Disordered" evidence="1">
    <location>
        <begin position="1"/>
        <end position="21"/>
    </location>
</feature>
<feature type="compositionally biased region" description="Polar residues" evidence="1">
    <location>
        <begin position="1"/>
        <end position="13"/>
    </location>
</feature>
<name>A0A2M9CD14_9CELL</name>
<dbReference type="EMBL" id="PGFE01000005">
    <property type="protein sequence ID" value="PJJ69254.1"/>
    <property type="molecule type" value="Genomic_DNA"/>
</dbReference>
<gene>
    <name evidence="3" type="ORF">CLV28_2717</name>
</gene>
<accession>A0A2M9CD14</accession>
<evidence type="ECO:0000256" key="2">
    <source>
        <dbReference type="SAM" id="Phobius"/>
    </source>
</evidence>
<proteinExistence type="predicted"/>
<reference evidence="3 4" key="1">
    <citation type="submission" date="2017-11" db="EMBL/GenBank/DDBJ databases">
        <title>Genomic Encyclopedia of Archaeal and Bacterial Type Strains, Phase II (KMG-II): From Individual Species to Whole Genera.</title>
        <authorList>
            <person name="Goeker M."/>
        </authorList>
    </citation>
    <scope>NUCLEOTIDE SEQUENCE [LARGE SCALE GENOMIC DNA]</scope>
    <source>
        <strain evidence="3 4">DSM 25478</strain>
    </source>
</reference>
<evidence type="ECO:0000256" key="1">
    <source>
        <dbReference type="SAM" id="MobiDB-lite"/>
    </source>
</evidence>
<keyword evidence="2" id="KW-0812">Transmembrane</keyword>
<evidence type="ECO:0000313" key="3">
    <source>
        <dbReference type="EMBL" id="PJJ69254.1"/>
    </source>
</evidence>
<keyword evidence="2" id="KW-1133">Transmembrane helix</keyword>